<gene>
    <name evidence="2" type="ORF">PCOR1329_LOCUS68869</name>
</gene>
<dbReference type="Proteomes" id="UP001189429">
    <property type="component" value="Unassembled WGS sequence"/>
</dbReference>
<organism evidence="2 3">
    <name type="scientific">Prorocentrum cordatum</name>
    <dbReference type="NCBI Taxonomy" id="2364126"/>
    <lineage>
        <taxon>Eukaryota</taxon>
        <taxon>Sar</taxon>
        <taxon>Alveolata</taxon>
        <taxon>Dinophyceae</taxon>
        <taxon>Prorocentrales</taxon>
        <taxon>Prorocentraceae</taxon>
        <taxon>Prorocentrum</taxon>
    </lineage>
</organism>
<evidence type="ECO:0000313" key="2">
    <source>
        <dbReference type="EMBL" id="CAK0887989.1"/>
    </source>
</evidence>
<evidence type="ECO:0000313" key="3">
    <source>
        <dbReference type="Proteomes" id="UP001189429"/>
    </source>
</evidence>
<feature type="region of interest" description="Disordered" evidence="1">
    <location>
        <begin position="1"/>
        <end position="114"/>
    </location>
</feature>
<accession>A0ABN9WMZ2</accession>
<sequence length="114" mass="12212">MVMSIAPRRGKLQHAAQPAGKHRRQDFATAAHPWKTSGWRRHRDRGPGGSRESSRGSTRLRQALPLASSRGEREATGLLGCRAGSQHRTVIEDAPASSGRGGEARPIFPSPAAA</sequence>
<reference evidence="2" key="1">
    <citation type="submission" date="2023-10" db="EMBL/GenBank/DDBJ databases">
        <authorList>
            <person name="Chen Y."/>
            <person name="Shah S."/>
            <person name="Dougan E. K."/>
            <person name="Thang M."/>
            <person name="Chan C."/>
        </authorList>
    </citation>
    <scope>NUCLEOTIDE SEQUENCE [LARGE SCALE GENOMIC DNA]</scope>
</reference>
<protein>
    <submittedName>
        <fullName evidence="2">Uncharacterized protein</fullName>
    </submittedName>
</protein>
<proteinExistence type="predicted"/>
<dbReference type="EMBL" id="CAUYUJ010019008">
    <property type="protein sequence ID" value="CAK0887989.1"/>
    <property type="molecule type" value="Genomic_DNA"/>
</dbReference>
<comment type="caution">
    <text evidence="2">The sequence shown here is derived from an EMBL/GenBank/DDBJ whole genome shotgun (WGS) entry which is preliminary data.</text>
</comment>
<keyword evidence="3" id="KW-1185">Reference proteome</keyword>
<name>A0ABN9WMZ2_9DINO</name>
<evidence type="ECO:0000256" key="1">
    <source>
        <dbReference type="SAM" id="MobiDB-lite"/>
    </source>
</evidence>